<dbReference type="GO" id="GO:0003700">
    <property type="term" value="F:DNA-binding transcription factor activity"/>
    <property type="evidence" value="ECO:0007669"/>
    <property type="project" value="InterPro"/>
</dbReference>
<dbReference type="PANTHER" id="PTHR30346">
    <property type="entry name" value="TRANSCRIPTIONAL DUAL REGULATOR HCAR-RELATED"/>
    <property type="match status" value="1"/>
</dbReference>
<evidence type="ECO:0000256" key="5">
    <source>
        <dbReference type="SAM" id="MobiDB-lite"/>
    </source>
</evidence>
<dbReference type="SUPFAM" id="SSF46785">
    <property type="entry name" value="Winged helix' DNA-binding domain"/>
    <property type="match status" value="1"/>
</dbReference>
<evidence type="ECO:0000313" key="7">
    <source>
        <dbReference type="EMBL" id="KHS52533.1"/>
    </source>
</evidence>
<dbReference type="PATRIC" id="fig|1703.6.peg.2081"/>
<keyword evidence="4" id="KW-0804">Transcription</keyword>
<dbReference type="Proteomes" id="UP000031488">
    <property type="component" value="Unassembled WGS sequence"/>
</dbReference>
<dbReference type="PANTHER" id="PTHR30346:SF0">
    <property type="entry name" value="HCA OPERON TRANSCRIPTIONAL ACTIVATOR HCAR"/>
    <property type="match status" value="1"/>
</dbReference>
<keyword evidence="2" id="KW-0805">Transcription regulation</keyword>
<evidence type="ECO:0000313" key="8">
    <source>
        <dbReference type="Proteomes" id="UP000031488"/>
    </source>
</evidence>
<feature type="region of interest" description="Disordered" evidence="5">
    <location>
        <begin position="301"/>
        <end position="327"/>
    </location>
</feature>
<dbReference type="PROSITE" id="PS50931">
    <property type="entry name" value="HTH_LYSR"/>
    <property type="match status" value="1"/>
</dbReference>
<organism evidence="7 8">
    <name type="scientific">Brevibacterium linens</name>
    <dbReference type="NCBI Taxonomy" id="1703"/>
    <lineage>
        <taxon>Bacteria</taxon>
        <taxon>Bacillati</taxon>
        <taxon>Actinomycetota</taxon>
        <taxon>Actinomycetes</taxon>
        <taxon>Micrococcales</taxon>
        <taxon>Brevibacteriaceae</taxon>
        <taxon>Brevibacterium</taxon>
    </lineage>
</organism>
<comment type="similarity">
    <text evidence="1">Belongs to the LysR transcriptional regulatory family.</text>
</comment>
<accession>A0A0B9AAC4</accession>
<evidence type="ECO:0000256" key="2">
    <source>
        <dbReference type="ARBA" id="ARBA00023015"/>
    </source>
</evidence>
<evidence type="ECO:0000256" key="1">
    <source>
        <dbReference type="ARBA" id="ARBA00009437"/>
    </source>
</evidence>
<dbReference type="OrthoDB" id="3636008at2"/>
<dbReference type="RefSeq" id="WP_052240003.1">
    <property type="nucleotide sequence ID" value="NZ_JTJZ01000019.1"/>
</dbReference>
<gene>
    <name evidence="7" type="ORF">AE0388_2183</name>
</gene>
<feature type="domain" description="HTH lysR-type" evidence="6">
    <location>
        <begin position="1"/>
        <end position="59"/>
    </location>
</feature>
<dbReference type="EMBL" id="JTJZ01000019">
    <property type="protein sequence ID" value="KHS52533.1"/>
    <property type="molecule type" value="Genomic_DNA"/>
</dbReference>
<keyword evidence="3" id="KW-0238">DNA-binding</keyword>
<protein>
    <submittedName>
        <fullName evidence="7">Transcriptional regulator, LysR family</fullName>
    </submittedName>
</protein>
<evidence type="ECO:0000256" key="4">
    <source>
        <dbReference type="ARBA" id="ARBA00023163"/>
    </source>
</evidence>
<proteinExistence type="inferred from homology"/>
<name>A0A0B9AAC4_BRELN</name>
<sequence length="327" mass="34588">MDLVDACRTFTAVSELGSMTLGAAAAGIPQPVASRRIAGLEKQLGARLLERTGRGVSLTPFGRDMLVPASRLVELADEMLLGADRAKLRPVSLAVPMNCSTRNLAVLAASMKDRGLRVDFHPGAPGRRVDELAGRRVRASLQTVPVDEGTWAVPLGCAHRSQLMAPVRIADLRRSRARVPGYPLELAGRCLRVSSEDNVPHIRDRIRRSAETAGLLPYQVIVDTSGPDAVAGVLSDGDLLLCSEAEAADLDLPWVPLIDPVISRGYTLTAGSDEDIALFADFAEEFADCLGGSIIAGPRQPGSAAVRTHTTTNRAASARGSGIGRST</sequence>
<dbReference type="AlphaFoldDB" id="A0A0B9AAC4"/>
<dbReference type="InterPro" id="IPR000847">
    <property type="entry name" value="LysR_HTH_N"/>
</dbReference>
<dbReference type="GO" id="GO:0003677">
    <property type="term" value="F:DNA binding"/>
    <property type="evidence" value="ECO:0007669"/>
    <property type="project" value="UniProtKB-KW"/>
</dbReference>
<dbReference type="GO" id="GO:0032993">
    <property type="term" value="C:protein-DNA complex"/>
    <property type="evidence" value="ECO:0007669"/>
    <property type="project" value="TreeGrafter"/>
</dbReference>
<keyword evidence="8" id="KW-1185">Reference proteome</keyword>
<reference evidence="7 8" key="1">
    <citation type="submission" date="2014-11" db="EMBL/GenBank/DDBJ databases">
        <title>Draft Genome Sequence of Brevibacterium linens AE038-8.</title>
        <authorList>
            <person name="Maizel D."/>
            <person name="Utturkar S.M."/>
            <person name="Brown S.D."/>
            <person name="Ferrero M."/>
            <person name="Rosen B.P."/>
        </authorList>
    </citation>
    <scope>NUCLEOTIDE SEQUENCE [LARGE SCALE GENOMIC DNA]</scope>
    <source>
        <strain evidence="7 8">AE038-8</strain>
    </source>
</reference>
<evidence type="ECO:0000256" key="3">
    <source>
        <dbReference type="ARBA" id="ARBA00023125"/>
    </source>
</evidence>
<dbReference type="InterPro" id="IPR036388">
    <property type="entry name" value="WH-like_DNA-bd_sf"/>
</dbReference>
<dbReference type="InterPro" id="IPR036390">
    <property type="entry name" value="WH_DNA-bd_sf"/>
</dbReference>
<evidence type="ECO:0000259" key="6">
    <source>
        <dbReference type="PROSITE" id="PS50931"/>
    </source>
</evidence>
<dbReference type="Gene3D" id="1.10.10.10">
    <property type="entry name" value="Winged helix-like DNA-binding domain superfamily/Winged helix DNA-binding domain"/>
    <property type="match status" value="1"/>
</dbReference>
<dbReference type="Pfam" id="PF00126">
    <property type="entry name" value="HTH_1"/>
    <property type="match status" value="1"/>
</dbReference>
<comment type="caution">
    <text evidence="7">The sequence shown here is derived from an EMBL/GenBank/DDBJ whole genome shotgun (WGS) entry which is preliminary data.</text>
</comment>